<dbReference type="AlphaFoldDB" id="A0A1I4Z1H4"/>
<sequence length="71" mass="8045">MHQDRRKYRYSGSPCAFSKIPMVVGLYFKHYVLAFPAPLQALSHIGNMGLMSEIKLVAANMLLIVALERHI</sequence>
<protein>
    <submittedName>
        <fullName evidence="1">Uncharacterized protein</fullName>
    </submittedName>
</protein>
<proteinExistence type="predicted"/>
<evidence type="ECO:0000313" key="1">
    <source>
        <dbReference type="EMBL" id="SFN44115.1"/>
    </source>
</evidence>
<name>A0A1I4Z1H4_9PROT</name>
<organism evidence="1 2">
    <name type="scientific">Nitrosospira briensis</name>
    <dbReference type="NCBI Taxonomy" id="35799"/>
    <lineage>
        <taxon>Bacteria</taxon>
        <taxon>Pseudomonadati</taxon>
        <taxon>Pseudomonadota</taxon>
        <taxon>Betaproteobacteria</taxon>
        <taxon>Nitrosomonadales</taxon>
        <taxon>Nitrosomonadaceae</taxon>
        <taxon>Nitrosospira</taxon>
    </lineage>
</organism>
<accession>A0A1I4Z1H4</accession>
<dbReference type="EMBL" id="FOVJ01000001">
    <property type="protein sequence ID" value="SFN44115.1"/>
    <property type="molecule type" value="Genomic_DNA"/>
</dbReference>
<dbReference type="Proteomes" id="UP000183107">
    <property type="component" value="Unassembled WGS sequence"/>
</dbReference>
<gene>
    <name evidence="1" type="ORF">SAMN05216386_0981</name>
</gene>
<keyword evidence="2" id="KW-1185">Reference proteome</keyword>
<reference evidence="2" key="1">
    <citation type="submission" date="2016-10" db="EMBL/GenBank/DDBJ databases">
        <authorList>
            <person name="Varghese N."/>
        </authorList>
    </citation>
    <scope>NUCLEOTIDE SEQUENCE [LARGE SCALE GENOMIC DNA]</scope>
    <source>
        <strain evidence="2">Nsp8</strain>
    </source>
</reference>
<evidence type="ECO:0000313" key="2">
    <source>
        <dbReference type="Proteomes" id="UP000183107"/>
    </source>
</evidence>